<feature type="transmembrane region" description="Helical" evidence="10">
    <location>
        <begin position="294"/>
        <end position="312"/>
    </location>
</feature>
<dbReference type="SUPFAM" id="SSF103473">
    <property type="entry name" value="MFS general substrate transporter"/>
    <property type="match status" value="1"/>
</dbReference>
<name>A0A5C6FQ76_9PLAN</name>
<dbReference type="OrthoDB" id="9772725at2"/>
<dbReference type="PANTHER" id="PTHR23517">
    <property type="entry name" value="RESISTANCE PROTEIN MDTM, PUTATIVE-RELATED-RELATED"/>
    <property type="match status" value="1"/>
</dbReference>
<dbReference type="GO" id="GO:1904680">
    <property type="term" value="F:peptide transmembrane transporter activity"/>
    <property type="evidence" value="ECO:0007669"/>
    <property type="project" value="InterPro"/>
</dbReference>
<evidence type="ECO:0000256" key="8">
    <source>
        <dbReference type="RuleBase" id="RU003755"/>
    </source>
</evidence>
<feature type="transmembrane region" description="Helical" evidence="10">
    <location>
        <begin position="376"/>
        <end position="395"/>
    </location>
</feature>
<dbReference type="PROSITE" id="PS50850">
    <property type="entry name" value="MFS"/>
    <property type="match status" value="1"/>
</dbReference>
<comment type="subcellular location">
    <subcellularLocation>
        <location evidence="1">Cell membrane</location>
        <topology evidence="1">Multi-pass membrane protein</topology>
    </subcellularLocation>
    <subcellularLocation>
        <location evidence="8">Membrane</location>
        <topology evidence="8">Multi-pass membrane protein</topology>
    </subcellularLocation>
</comment>
<feature type="transmembrane region" description="Helical" evidence="10">
    <location>
        <begin position="130"/>
        <end position="150"/>
    </location>
</feature>
<evidence type="ECO:0000259" key="11">
    <source>
        <dbReference type="PROSITE" id="PS50850"/>
    </source>
</evidence>
<proteinExistence type="inferred from homology"/>
<keyword evidence="5" id="KW-0571">Peptide transport</keyword>
<evidence type="ECO:0000256" key="7">
    <source>
        <dbReference type="ARBA" id="ARBA00023136"/>
    </source>
</evidence>
<dbReference type="InterPro" id="IPR000109">
    <property type="entry name" value="POT_fam"/>
</dbReference>
<dbReference type="PANTHER" id="PTHR23517:SF15">
    <property type="entry name" value="PROTON-DEPENDENT OLIGOPEPTIDE FAMILY TRANSPORT PROTEIN"/>
    <property type="match status" value="1"/>
</dbReference>
<dbReference type="InterPro" id="IPR005279">
    <property type="entry name" value="Dipep/tripep_permease"/>
</dbReference>
<reference evidence="12 13" key="1">
    <citation type="submission" date="2019-02" db="EMBL/GenBank/DDBJ databases">
        <title>Deep-cultivation of Planctomycetes and their phenomic and genomic characterization uncovers novel biology.</title>
        <authorList>
            <person name="Wiegand S."/>
            <person name="Jogler M."/>
            <person name="Boedeker C."/>
            <person name="Pinto D."/>
            <person name="Vollmers J."/>
            <person name="Rivas-Marin E."/>
            <person name="Kohn T."/>
            <person name="Peeters S.H."/>
            <person name="Heuer A."/>
            <person name="Rast P."/>
            <person name="Oberbeckmann S."/>
            <person name="Bunk B."/>
            <person name="Jeske O."/>
            <person name="Meyerdierks A."/>
            <person name="Storesund J.E."/>
            <person name="Kallscheuer N."/>
            <person name="Luecker S."/>
            <person name="Lage O.M."/>
            <person name="Pohl T."/>
            <person name="Merkel B.J."/>
            <person name="Hornburger P."/>
            <person name="Mueller R.-W."/>
            <person name="Bruemmer F."/>
            <person name="Labrenz M."/>
            <person name="Spormann A.M."/>
            <person name="Op Den Camp H."/>
            <person name="Overmann J."/>
            <person name="Amann R."/>
            <person name="Jetten M.S.M."/>
            <person name="Mascher T."/>
            <person name="Medema M.H."/>
            <person name="Devos D.P."/>
            <person name="Kaster A.-K."/>
            <person name="Ovreas L."/>
            <person name="Rohde M."/>
            <person name="Galperin M.Y."/>
            <person name="Jogler C."/>
        </authorList>
    </citation>
    <scope>NUCLEOTIDE SEQUENCE [LARGE SCALE GENOMIC DNA]</scope>
    <source>
        <strain evidence="12 13">V7</strain>
    </source>
</reference>
<feature type="transmembrane region" description="Helical" evidence="10">
    <location>
        <begin position="232"/>
        <end position="253"/>
    </location>
</feature>
<dbReference type="InterPro" id="IPR020846">
    <property type="entry name" value="MFS_dom"/>
</dbReference>
<comment type="caution">
    <text evidence="12">The sequence shown here is derived from an EMBL/GenBank/DDBJ whole genome shotgun (WGS) entry which is preliminary data.</text>
</comment>
<evidence type="ECO:0000313" key="13">
    <source>
        <dbReference type="Proteomes" id="UP000316476"/>
    </source>
</evidence>
<dbReference type="InterPro" id="IPR050171">
    <property type="entry name" value="MFS_Transporters"/>
</dbReference>
<keyword evidence="7 10" id="KW-0472">Membrane</keyword>
<feature type="region of interest" description="Disordered" evidence="9">
    <location>
        <begin position="1"/>
        <end position="44"/>
    </location>
</feature>
<comment type="similarity">
    <text evidence="8">Belongs to the major facilitator superfamily. Proton-dependent oligopeptide transporter (POT/PTR) (TC 2.A.17) family.</text>
</comment>
<feature type="transmembrane region" description="Helical" evidence="10">
    <location>
        <begin position="97"/>
        <end position="118"/>
    </location>
</feature>
<evidence type="ECO:0000256" key="4">
    <source>
        <dbReference type="ARBA" id="ARBA00022692"/>
    </source>
</evidence>
<feature type="transmembrane region" description="Helical" evidence="10">
    <location>
        <begin position="484"/>
        <end position="509"/>
    </location>
</feature>
<keyword evidence="5" id="KW-0653">Protein transport</keyword>
<sequence length="517" mass="55679">MTGGTNDSASPGGNGTHPESNPLHLSDVELDKEPSNVPPPQELQTGQPAGLWVLFITEMWERFSYYGMRALLVLYLIASTAETESNPGFGWSEANAAILYAVYTWAVYLTPIFGGWLADRFLGTHRSMLIGGWIIAAGHIVLAMTEMFGITAGEAVTLQTGPGALCSFIAGLALIVIGTGFFKPCVSVMVGQLYGKDDPRRDSGFTIFYMGINLGAFLSPLIAGTLGQKVGWHWGFGSAAVGMILGLLCYQFLRPKYLSGIGLSPKEVAANGTASAVVQAELQRPLTKVDTQRIAVILILALVGNIFFWAAFEQAGSSLNVFADQNTDRTIMGYEFPSTWYQSVNALTIVICAPFFSMLWVWLAKRNANPSTPMKFAWGLWFLGLAFVAMVFGALQARDGLAGPHWLLITYVLCTWGELCLSPVGLSMVTKLAPLRLQSLMMGVWFLSFSAANLLGGLMAAFSTKFKPGADGSPAEISFVIDGLPGFFLLLVLLPTVAGVLLAIVSPVLKRMMHGIK</sequence>
<accession>A0A5C6FQ76</accession>
<dbReference type="AlphaFoldDB" id="A0A5C6FQ76"/>
<organism evidence="12 13">
    <name type="scientific">Crateriforma conspicua</name>
    <dbReference type="NCBI Taxonomy" id="2527996"/>
    <lineage>
        <taxon>Bacteria</taxon>
        <taxon>Pseudomonadati</taxon>
        <taxon>Planctomycetota</taxon>
        <taxon>Planctomycetia</taxon>
        <taxon>Planctomycetales</taxon>
        <taxon>Planctomycetaceae</taxon>
        <taxon>Crateriforma</taxon>
    </lineage>
</organism>
<protein>
    <submittedName>
        <fullName evidence="12">Di-/tripeptide transporter</fullName>
    </submittedName>
</protein>
<evidence type="ECO:0000256" key="9">
    <source>
        <dbReference type="SAM" id="MobiDB-lite"/>
    </source>
</evidence>
<dbReference type="Pfam" id="PF00854">
    <property type="entry name" value="PTR2"/>
    <property type="match status" value="2"/>
</dbReference>
<dbReference type="GO" id="GO:0006857">
    <property type="term" value="P:oligopeptide transport"/>
    <property type="evidence" value="ECO:0007669"/>
    <property type="project" value="InterPro"/>
</dbReference>
<feature type="compositionally biased region" description="Polar residues" evidence="9">
    <location>
        <begin position="1"/>
        <end position="11"/>
    </location>
</feature>
<gene>
    <name evidence="12" type="primary">dtpT</name>
    <name evidence="12" type="ORF">V7x_51620</name>
</gene>
<feature type="transmembrane region" description="Helical" evidence="10">
    <location>
        <begin position="162"/>
        <end position="182"/>
    </location>
</feature>
<evidence type="ECO:0000256" key="6">
    <source>
        <dbReference type="ARBA" id="ARBA00022989"/>
    </source>
</evidence>
<keyword evidence="3" id="KW-1003">Cell membrane</keyword>
<feature type="domain" description="Major facilitator superfamily (MFS) profile" evidence="11">
    <location>
        <begin position="53"/>
        <end position="510"/>
    </location>
</feature>
<dbReference type="InterPro" id="IPR036259">
    <property type="entry name" value="MFS_trans_sf"/>
</dbReference>
<dbReference type="RefSeq" id="WP_146416030.1">
    <property type="nucleotide sequence ID" value="NZ_SJPZ01000002.1"/>
</dbReference>
<feature type="transmembrane region" description="Helical" evidence="10">
    <location>
        <begin position="344"/>
        <end position="364"/>
    </location>
</feature>
<keyword evidence="2 8" id="KW-0813">Transport</keyword>
<dbReference type="GO" id="GO:0005886">
    <property type="term" value="C:plasma membrane"/>
    <property type="evidence" value="ECO:0007669"/>
    <property type="project" value="UniProtKB-SubCell"/>
</dbReference>
<evidence type="ECO:0000256" key="1">
    <source>
        <dbReference type="ARBA" id="ARBA00004651"/>
    </source>
</evidence>
<evidence type="ECO:0000256" key="10">
    <source>
        <dbReference type="SAM" id="Phobius"/>
    </source>
</evidence>
<keyword evidence="6 10" id="KW-1133">Transmembrane helix</keyword>
<dbReference type="PROSITE" id="PS01023">
    <property type="entry name" value="PTR2_2"/>
    <property type="match status" value="1"/>
</dbReference>
<feature type="transmembrane region" description="Helical" evidence="10">
    <location>
        <begin position="63"/>
        <end position="81"/>
    </location>
</feature>
<evidence type="ECO:0000313" key="12">
    <source>
        <dbReference type="EMBL" id="TWU63422.1"/>
    </source>
</evidence>
<dbReference type="CDD" id="cd17346">
    <property type="entry name" value="MFS_DtpA_like"/>
    <property type="match status" value="1"/>
</dbReference>
<dbReference type="InterPro" id="IPR018456">
    <property type="entry name" value="PTR2_symporter_CS"/>
</dbReference>
<feature type="transmembrane region" description="Helical" evidence="10">
    <location>
        <begin position="442"/>
        <end position="464"/>
    </location>
</feature>
<dbReference type="NCBIfam" id="TIGR00924">
    <property type="entry name" value="yjdL_sub1_fam"/>
    <property type="match status" value="2"/>
</dbReference>
<keyword evidence="4 8" id="KW-0812">Transmembrane</keyword>
<feature type="transmembrane region" description="Helical" evidence="10">
    <location>
        <begin position="407"/>
        <end position="430"/>
    </location>
</feature>
<evidence type="ECO:0000256" key="3">
    <source>
        <dbReference type="ARBA" id="ARBA00022475"/>
    </source>
</evidence>
<dbReference type="Gene3D" id="1.20.1250.20">
    <property type="entry name" value="MFS general substrate transporter like domains"/>
    <property type="match status" value="2"/>
</dbReference>
<dbReference type="EMBL" id="SJPZ01000002">
    <property type="protein sequence ID" value="TWU63422.1"/>
    <property type="molecule type" value="Genomic_DNA"/>
</dbReference>
<dbReference type="Proteomes" id="UP000316476">
    <property type="component" value="Unassembled WGS sequence"/>
</dbReference>
<evidence type="ECO:0000256" key="5">
    <source>
        <dbReference type="ARBA" id="ARBA00022856"/>
    </source>
</evidence>
<evidence type="ECO:0000256" key="2">
    <source>
        <dbReference type="ARBA" id="ARBA00022448"/>
    </source>
</evidence>
<feature type="transmembrane region" description="Helical" evidence="10">
    <location>
        <begin position="203"/>
        <end position="226"/>
    </location>
</feature>